<dbReference type="Gene3D" id="3.30.200.20">
    <property type="entry name" value="Phosphorylase Kinase, domain 1"/>
    <property type="match status" value="1"/>
</dbReference>
<evidence type="ECO:0008006" key="4">
    <source>
        <dbReference type="Google" id="ProtNLM"/>
    </source>
</evidence>
<gene>
    <name evidence="2" type="ORF">XENOCAPTIV_002602</name>
</gene>
<protein>
    <recommendedName>
        <fullName evidence="4">Protein kinase domain-containing protein</fullName>
    </recommendedName>
</protein>
<comment type="caution">
    <text evidence="2">The sequence shown here is derived from an EMBL/GenBank/DDBJ whole genome shotgun (WGS) entry which is preliminary data.</text>
</comment>
<dbReference type="PANTHER" id="PTHR13954">
    <property type="entry name" value="IRE1-RELATED"/>
    <property type="match status" value="1"/>
</dbReference>
<dbReference type="EMBL" id="JAHRIN010060079">
    <property type="protein sequence ID" value="MEQ2212630.1"/>
    <property type="molecule type" value="Genomic_DNA"/>
</dbReference>
<dbReference type="SUPFAM" id="SSF56112">
    <property type="entry name" value="Protein kinase-like (PK-like)"/>
    <property type="match status" value="1"/>
</dbReference>
<evidence type="ECO:0000313" key="2">
    <source>
        <dbReference type="EMBL" id="MEQ2212630.1"/>
    </source>
</evidence>
<accession>A0ABV0RX82</accession>
<feature type="non-terminal residue" evidence="2">
    <location>
        <position position="1"/>
    </location>
</feature>
<name>A0ABV0RX82_9TELE</name>
<dbReference type="InterPro" id="IPR045133">
    <property type="entry name" value="IRE1/2-like"/>
</dbReference>
<keyword evidence="1" id="KW-0812">Transmembrane</keyword>
<keyword evidence="1" id="KW-0472">Membrane</keyword>
<keyword evidence="1" id="KW-1133">Transmembrane helix</keyword>
<evidence type="ECO:0000256" key="1">
    <source>
        <dbReference type="SAM" id="Phobius"/>
    </source>
</evidence>
<sequence>HHEVPPLAHTTMLRDFPANLQHSGEAVIPPLPSASPVSSASYYHQRYVSRHYTDAGSHSDQKGGVSGKTTGQTQTPAAVLPVYLTEDRLMLAVLTMLVGGWLAFMFTLPLLEPLSLGRVMHRITKPFQLMNESLNVKGSFDGRHIAVKRVLPECFEVAEREVQLLRESDTHPNVIRYFCTERDHLFTYIAIELCAATLQQVSTAAQS</sequence>
<keyword evidence="3" id="KW-1185">Reference proteome</keyword>
<organism evidence="2 3">
    <name type="scientific">Xenoophorus captivus</name>
    <dbReference type="NCBI Taxonomy" id="1517983"/>
    <lineage>
        <taxon>Eukaryota</taxon>
        <taxon>Metazoa</taxon>
        <taxon>Chordata</taxon>
        <taxon>Craniata</taxon>
        <taxon>Vertebrata</taxon>
        <taxon>Euteleostomi</taxon>
        <taxon>Actinopterygii</taxon>
        <taxon>Neopterygii</taxon>
        <taxon>Teleostei</taxon>
        <taxon>Neoteleostei</taxon>
        <taxon>Acanthomorphata</taxon>
        <taxon>Ovalentaria</taxon>
        <taxon>Atherinomorphae</taxon>
        <taxon>Cyprinodontiformes</taxon>
        <taxon>Goodeidae</taxon>
        <taxon>Xenoophorus</taxon>
    </lineage>
</organism>
<dbReference type="InterPro" id="IPR011009">
    <property type="entry name" value="Kinase-like_dom_sf"/>
</dbReference>
<dbReference type="Proteomes" id="UP001434883">
    <property type="component" value="Unassembled WGS sequence"/>
</dbReference>
<evidence type="ECO:0000313" key="3">
    <source>
        <dbReference type="Proteomes" id="UP001434883"/>
    </source>
</evidence>
<feature type="transmembrane region" description="Helical" evidence="1">
    <location>
        <begin position="89"/>
        <end position="111"/>
    </location>
</feature>
<proteinExistence type="predicted"/>
<dbReference type="PANTHER" id="PTHR13954:SF15">
    <property type="entry name" value="SERINE_THREONINE-PROTEIN KINASE_ENDORIBONUCLEASE IRE2"/>
    <property type="match status" value="1"/>
</dbReference>
<reference evidence="2 3" key="1">
    <citation type="submission" date="2021-06" db="EMBL/GenBank/DDBJ databases">
        <authorList>
            <person name="Palmer J.M."/>
        </authorList>
    </citation>
    <scope>NUCLEOTIDE SEQUENCE [LARGE SCALE GENOMIC DNA]</scope>
    <source>
        <strain evidence="2 3">XC_2019</strain>
        <tissue evidence="2">Muscle</tissue>
    </source>
</reference>